<dbReference type="EMBL" id="BLXT01007369">
    <property type="protein sequence ID" value="GFO39013.1"/>
    <property type="molecule type" value="Genomic_DNA"/>
</dbReference>
<dbReference type="AlphaFoldDB" id="A0AAV4D490"/>
<reference evidence="2 3" key="1">
    <citation type="journal article" date="2021" name="Elife">
        <title>Chloroplast acquisition without the gene transfer in kleptoplastic sea slugs, Plakobranchus ocellatus.</title>
        <authorList>
            <person name="Maeda T."/>
            <person name="Takahashi S."/>
            <person name="Yoshida T."/>
            <person name="Shimamura S."/>
            <person name="Takaki Y."/>
            <person name="Nagai Y."/>
            <person name="Toyoda A."/>
            <person name="Suzuki Y."/>
            <person name="Arimoto A."/>
            <person name="Ishii H."/>
            <person name="Satoh N."/>
            <person name="Nishiyama T."/>
            <person name="Hasebe M."/>
            <person name="Maruyama T."/>
            <person name="Minagawa J."/>
            <person name="Obokata J."/>
            <person name="Shigenobu S."/>
        </authorList>
    </citation>
    <scope>NUCLEOTIDE SEQUENCE [LARGE SCALE GENOMIC DNA]</scope>
</reference>
<keyword evidence="1" id="KW-0472">Membrane</keyword>
<name>A0AAV4D490_9GAST</name>
<keyword evidence="1" id="KW-1133">Transmembrane helix</keyword>
<protein>
    <submittedName>
        <fullName evidence="2">Uncharacterized protein</fullName>
    </submittedName>
</protein>
<keyword evidence="3" id="KW-1185">Reference proteome</keyword>
<gene>
    <name evidence="2" type="ORF">PoB_006551800</name>
</gene>
<keyword evidence="1" id="KW-0812">Transmembrane</keyword>
<proteinExistence type="predicted"/>
<dbReference type="Proteomes" id="UP000735302">
    <property type="component" value="Unassembled WGS sequence"/>
</dbReference>
<organism evidence="2 3">
    <name type="scientific">Plakobranchus ocellatus</name>
    <dbReference type="NCBI Taxonomy" id="259542"/>
    <lineage>
        <taxon>Eukaryota</taxon>
        <taxon>Metazoa</taxon>
        <taxon>Spiralia</taxon>
        <taxon>Lophotrochozoa</taxon>
        <taxon>Mollusca</taxon>
        <taxon>Gastropoda</taxon>
        <taxon>Heterobranchia</taxon>
        <taxon>Euthyneura</taxon>
        <taxon>Panpulmonata</taxon>
        <taxon>Sacoglossa</taxon>
        <taxon>Placobranchoidea</taxon>
        <taxon>Plakobranchidae</taxon>
        <taxon>Plakobranchus</taxon>
    </lineage>
</organism>
<accession>A0AAV4D490</accession>
<evidence type="ECO:0000313" key="2">
    <source>
        <dbReference type="EMBL" id="GFO39013.1"/>
    </source>
</evidence>
<sequence>MSNKQHNSSHYPVSLCYTALTFGLLPIRVLVAVSNSELKIYADIEARLRLQFKYEKGIAGGVSGACGVGELSGADGVGVEGGNGRQRYEQ</sequence>
<evidence type="ECO:0000313" key="3">
    <source>
        <dbReference type="Proteomes" id="UP000735302"/>
    </source>
</evidence>
<comment type="caution">
    <text evidence="2">The sequence shown here is derived from an EMBL/GenBank/DDBJ whole genome shotgun (WGS) entry which is preliminary data.</text>
</comment>
<feature type="transmembrane region" description="Helical" evidence="1">
    <location>
        <begin position="12"/>
        <end position="31"/>
    </location>
</feature>
<evidence type="ECO:0000256" key="1">
    <source>
        <dbReference type="SAM" id="Phobius"/>
    </source>
</evidence>